<proteinExistence type="predicted"/>
<protein>
    <submittedName>
        <fullName evidence="1">Uncharacterized protein</fullName>
    </submittedName>
</protein>
<reference evidence="1" key="1">
    <citation type="journal article" date="2023" name="GigaByte">
        <title>Genome assembly of the bearded iris, Iris pallida Lam.</title>
        <authorList>
            <person name="Bruccoleri R.E."/>
            <person name="Oakeley E.J."/>
            <person name="Faust A.M.E."/>
            <person name="Altorfer M."/>
            <person name="Dessus-Babus S."/>
            <person name="Burckhardt D."/>
            <person name="Oertli M."/>
            <person name="Naumann U."/>
            <person name="Petersen F."/>
            <person name="Wong J."/>
        </authorList>
    </citation>
    <scope>NUCLEOTIDE SEQUENCE</scope>
    <source>
        <strain evidence="1">GSM-AAB239-AS_SAM_17_03QT</strain>
    </source>
</reference>
<accession>A0AAX6EBG2</accession>
<gene>
    <name evidence="1" type="ORF">M6B38_198540</name>
</gene>
<organism evidence="1 2">
    <name type="scientific">Iris pallida</name>
    <name type="common">Sweet iris</name>
    <dbReference type="NCBI Taxonomy" id="29817"/>
    <lineage>
        <taxon>Eukaryota</taxon>
        <taxon>Viridiplantae</taxon>
        <taxon>Streptophyta</taxon>
        <taxon>Embryophyta</taxon>
        <taxon>Tracheophyta</taxon>
        <taxon>Spermatophyta</taxon>
        <taxon>Magnoliopsida</taxon>
        <taxon>Liliopsida</taxon>
        <taxon>Asparagales</taxon>
        <taxon>Iridaceae</taxon>
        <taxon>Iridoideae</taxon>
        <taxon>Irideae</taxon>
        <taxon>Iris</taxon>
    </lineage>
</organism>
<evidence type="ECO:0000313" key="2">
    <source>
        <dbReference type="Proteomes" id="UP001140949"/>
    </source>
</evidence>
<dbReference type="EMBL" id="JANAVB010038218">
    <property type="protein sequence ID" value="KAJ6801291.1"/>
    <property type="molecule type" value="Genomic_DNA"/>
</dbReference>
<reference evidence="1" key="2">
    <citation type="submission" date="2023-04" db="EMBL/GenBank/DDBJ databases">
        <authorList>
            <person name="Bruccoleri R.E."/>
            <person name="Oakeley E.J."/>
            <person name="Faust A.-M."/>
            <person name="Dessus-Babus S."/>
            <person name="Altorfer M."/>
            <person name="Burckhardt D."/>
            <person name="Oertli M."/>
            <person name="Naumann U."/>
            <person name="Petersen F."/>
            <person name="Wong J."/>
        </authorList>
    </citation>
    <scope>NUCLEOTIDE SEQUENCE</scope>
    <source>
        <strain evidence="1">GSM-AAB239-AS_SAM_17_03QT</strain>
        <tissue evidence="1">Leaf</tissue>
    </source>
</reference>
<comment type="caution">
    <text evidence="1">The sequence shown here is derived from an EMBL/GenBank/DDBJ whole genome shotgun (WGS) entry which is preliminary data.</text>
</comment>
<evidence type="ECO:0000313" key="1">
    <source>
        <dbReference type="EMBL" id="KAJ6801291.1"/>
    </source>
</evidence>
<name>A0AAX6EBG2_IRIPA</name>
<keyword evidence="2" id="KW-1185">Reference proteome</keyword>
<dbReference type="AlphaFoldDB" id="A0AAX6EBG2"/>
<sequence>MQIKLDFSGNANLENHLVVHLNKNTLTSSPILFLRRWRGTQCSH</sequence>
<dbReference type="Proteomes" id="UP001140949">
    <property type="component" value="Unassembled WGS sequence"/>
</dbReference>